<comment type="caution">
    <text evidence="2">The sequence shown here is derived from an EMBL/GenBank/DDBJ whole genome shotgun (WGS) entry which is preliminary data.</text>
</comment>
<name>A0A3A8PW56_9BACT</name>
<accession>A0A3A8PW56</accession>
<organism evidence="2 3">
    <name type="scientific">Corallococcus aberystwythensis</name>
    <dbReference type="NCBI Taxonomy" id="2316722"/>
    <lineage>
        <taxon>Bacteria</taxon>
        <taxon>Pseudomonadati</taxon>
        <taxon>Myxococcota</taxon>
        <taxon>Myxococcia</taxon>
        <taxon>Myxococcales</taxon>
        <taxon>Cystobacterineae</taxon>
        <taxon>Myxococcaceae</taxon>
        <taxon>Corallococcus</taxon>
    </lineage>
</organism>
<dbReference type="Proteomes" id="UP000267003">
    <property type="component" value="Unassembled WGS sequence"/>
</dbReference>
<dbReference type="AlphaFoldDB" id="A0A3A8PW56"/>
<evidence type="ECO:0000313" key="3">
    <source>
        <dbReference type="Proteomes" id="UP000267003"/>
    </source>
</evidence>
<feature type="region of interest" description="Disordered" evidence="1">
    <location>
        <begin position="1"/>
        <end position="31"/>
    </location>
</feature>
<sequence>MGPALDPDGALSPEAQSGGFESRRLQHEEPSKLKGFGLGLPFVRIADTEHRLRPLPECFAQRVCEQPIFRESFGLF</sequence>
<keyword evidence="3" id="KW-1185">Reference proteome</keyword>
<dbReference type="EMBL" id="RAWK01000191">
    <property type="protein sequence ID" value="RKH59270.1"/>
    <property type="molecule type" value="Genomic_DNA"/>
</dbReference>
<evidence type="ECO:0000313" key="2">
    <source>
        <dbReference type="EMBL" id="RKH59270.1"/>
    </source>
</evidence>
<proteinExistence type="predicted"/>
<protein>
    <submittedName>
        <fullName evidence="2">Uncharacterized protein</fullName>
    </submittedName>
</protein>
<reference evidence="3" key="1">
    <citation type="submission" date="2018-09" db="EMBL/GenBank/DDBJ databases">
        <authorList>
            <person name="Livingstone P.G."/>
            <person name="Whitworth D.E."/>
        </authorList>
    </citation>
    <scope>NUCLEOTIDE SEQUENCE [LARGE SCALE GENOMIC DNA]</scope>
    <source>
        <strain evidence="3">AB050A</strain>
    </source>
</reference>
<gene>
    <name evidence="2" type="ORF">D7W81_27605</name>
</gene>
<feature type="compositionally biased region" description="Basic and acidic residues" evidence="1">
    <location>
        <begin position="21"/>
        <end position="31"/>
    </location>
</feature>
<evidence type="ECO:0000256" key="1">
    <source>
        <dbReference type="SAM" id="MobiDB-lite"/>
    </source>
</evidence>